<protein>
    <submittedName>
        <fullName evidence="2">FBP domain-containing protein</fullName>
    </submittedName>
</protein>
<reference evidence="2 3" key="1">
    <citation type="submission" date="2020-10" db="EMBL/GenBank/DDBJ databases">
        <title>Haloactinobacterium sp. RN3S43, a bacterium isolated from saline soil.</title>
        <authorList>
            <person name="Sun J.-Q."/>
        </authorList>
    </citation>
    <scope>NUCLEOTIDE SEQUENCE [LARGE SCALE GENOMIC DNA]</scope>
    <source>
        <strain evidence="2 3">RN3S43</strain>
    </source>
</reference>
<evidence type="ECO:0000313" key="3">
    <source>
        <dbReference type="Proteomes" id="UP000593758"/>
    </source>
</evidence>
<keyword evidence="3" id="KW-1185">Reference proteome</keyword>
<name>A0A7M1SSC9_9MICO</name>
<dbReference type="EMBL" id="CP063169">
    <property type="protein sequence ID" value="QOR69503.1"/>
    <property type="molecule type" value="Genomic_DNA"/>
</dbReference>
<dbReference type="KEGG" id="halt:IM660_12485"/>
<gene>
    <name evidence="2" type="ORF">IM660_12485</name>
</gene>
<proteinExistence type="predicted"/>
<accession>A0A7M1SSC9</accession>
<dbReference type="Proteomes" id="UP000593758">
    <property type="component" value="Chromosome"/>
</dbReference>
<dbReference type="Pfam" id="PF16571">
    <property type="entry name" value="FBP_C"/>
    <property type="match status" value="1"/>
</dbReference>
<dbReference type="InterPro" id="IPR032330">
    <property type="entry name" value="EF-G-binding_C"/>
</dbReference>
<sequence length="165" mass="18350">MNPLTDKQIRRAFVNATRGAANRAVLPDLTTIDWDRLEYLGWRDPKAPLNAYVVLELDGEPIAILLRAPEKGGKHRKAMCAWCEDIVAVDDVSLYVAPRAGAAGRRGDTIGTLVCTDFTCSKNVRRRPTRTEASSPEDRARLIASRIAGLQERSTRFVAEVCRTR</sequence>
<dbReference type="RefSeq" id="WP_193495930.1">
    <property type="nucleotide sequence ID" value="NZ_CP063169.1"/>
</dbReference>
<organism evidence="2 3">
    <name type="scientific">Ruania alkalisoli</name>
    <dbReference type="NCBI Taxonomy" id="2779775"/>
    <lineage>
        <taxon>Bacteria</taxon>
        <taxon>Bacillati</taxon>
        <taxon>Actinomycetota</taxon>
        <taxon>Actinomycetes</taxon>
        <taxon>Micrococcales</taxon>
        <taxon>Ruaniaceae</taxon>
        <taxon>Ruania</taxon>
    </lineage>
</organism>
<evidence type="ECO:0000313" key="2">
    <source>
        <dbReference type="EMBL" id="QOR69503.1"/>
    </source>
</evidence>
<evidence type="ECO:0000259" key="1">
    <source>
        <dbReference type="Pfam" id="PF16571"/>
    </source>
</evidence>
<feature type="domain" description="Elongation factor G-binding protein C-terminal treble-clef zinc-finger" evidence="1">
    <location>
        <begin position="8"/>
        <end position="161"/>
    </location>
</feature>
<dbReference type="AlphaFoldDB" id="A0A7M1SSC9"/>